<feature type="compositionally biased region" description="Basic and acidic residues" evidence="1">
    <location>
        <begin position="937"/>
        <end position="980"/>
    </location>
</feature>
<protein>
    <submittedName>
        <fullName evidence="2">Uncharacterized protein</fullName>
    </submittedName>
</protein>
<feature type="region of interest" description="Disordered" evidence="1">
    <location>
        <begin position="670"/>
        <end position="699"/>
    </location>
</feature>
<organism evidence="2 3">
    <name type="scientific">Alternaria alternata</name>
    <name type="common">Alternaria rot fungus</name>
    <name type="synonym">Torula alternata</name>
    <dbReference type="NCBI Taxonomy" id="5599"/>
    <lineage>
        <taxon>Eukaryota</taxon>
        <taxon>Fungi</taxon>
        <taxon>Dikarya</taxon>
        <taxon>Ascomycota</taxon>
        <taxon>Pezizomycotina</taxon>
        <taxon>Dothideomycetes</taxon>
        <taxon>Pleosporomycetidae</taxon>
        <taxon>Pleosporales</taxon>
        <taxon>Pleosporineae</taxon>
        <taxon>Pleosporaceae</taxon>
        <taxon>Alternaria</taxon>
        <taxon>Alternaria sect. Alternaria</taxon>
        <taxon>Alternaria alternata complex</taxon>
    </lineage>
</organism>
<feature type="compositionally biased region" description="Basic and acidic residues" evidence="1">
    <location>
        <begin position="505"/>
        <end position="515"/>
    </location>
</feature>
<dbReference type="EMBL" id="PDXD01000001">
    <property type="protein sequence ID" value="RYN83654.1"/>
    <property type="molecule type" value="Genomic_DNA"/>
</dbReference>
<feature type="compositionally biased region" description="Basic and acidic residues" evidence="1">
    <location>
        <begin position="915"/>
        <end position="926"/>
    </location>
</feature>
<evidence type="ECO:0000256" key="1">
    <source>
        <dbReference type="SAM" id="MobiDB-lite"/>
    </source>
</evidence>
<comment type="caution">
    <text evidence="2">The sequence shown here is derived from an EMBL/GenBank/DDBJ whole genome shotgun (WGS) entry which is preliminary data.</text>
</comment>
<feature type="region of interest" description="Disordered" evidence="1">
    <location>
        <begin position="565"/>
        <end position="585"/>
    </location>
</feature>
<name>A0A4Q4NWM8_ALTAL</name>
<dbReference type="VEuPathDB" id="FungiDB:CC77DRAFT_1093742"/>
<accession>A0A4Q4NWM8</accession>
<reference evidence="3" key="1">
    <citation type="journal article" date="2019" name="bioRxiv">
        <title>Genomics, evolutionary history and diagnostics of the Alternaria alternata species group including apple and Asian pear pathotypes.</title>
        <authorList>
            <person name="Armitage A.D."/>
            <person name="Cockerton H.M."/>
            <person name="Sreenivasaprasad S."/>
            <person name="Woodhall J.W."/>
            <person name="Lane C.R."/>
            <person name="Harrison R.J."/>
            <person name="Clarkson J.P."/>
        </authorList>
    </citation>
    <scope>NUCLEOTIDE SEQUENCE [LARGE SCALE GENOMIC DNA]</scope>
    <source>
        <strain evidence="3">FERA 1177</strain>
    </source>
</reference>
<feature type="region of interest" description="Disordered" evidence="1">
    <location>
        <begin position="356"/>
        <end position="537"/>
    </location>
</feature>
<feature type="region of interest" description="Disordered" evidence="1">
    <location>
        <begin position="836"/>
        <end position="980"/>
    </location>
</feature>
<proteinExistence type="predicted"/>
<evidence type="ECO:0000313" key="2">
    <source>
        <dbReference type="EMBL" id="RYN83654.1"/>
    </source>
</evidence>
<feature type="compositionally biased region" description="Basic and acidic residues" evidence="1">
    <location>
        <begin position="378"/>
        <end position="392"/>
    </location>
</feature>
<gene>
    <name evidence="2" type="ORF">AA0117_g434</name>
</gene>
<dbReference type="AlphaFoldDB" id="A0A4Q4NWM8"/>
<feature type="compositionally biased region" description="Polar residues" evidence="1">
    <location>
        <begin position="565"/>
        <end position="580"/>
    </location>
</feature>
<sequence>MMSFAYKVDELLALRDSVSESAVSIEKFPNEDVIREHVLRPSVSASANLSSRASNRSLRVPTPAALVPFGPQKRPSPTPSIKRGKAEKLLKEHGSPPGIRVTAGGRIVPSDLPPLGTSRYGDTAYRPQPPLRVAPGNIPQPQIQTNGNNTARVEVVGGQPVIFVGDRMFALPAVNATNPTIPPTGPATMDTMAKQMLGASTLATHNSQTGGAFGPSRSSTHTPFAGLDLTTLKAQQALKKQELRTVEQTEVLQAGHQSEAWRAGMIEKKRCLIVELDALRKQITAAESEGSTAQHSTFSGANALGSAPMPTFGPQYQPGYAPPMYPFAAPYSSLPMFQPQAQPFGQFPNFTAVEPTPFVPAAANPPHSPPGSASRRSKAIEIKPPPPEEVKKGSILNPKSPTYEPVTKSSTTQGAVPPTPSPGKRSPWRTQQQQEQGKQDHRASSQKHSLSSVDTMDFFPTNTHEHSSTRVAPQAKDTGHSSDENTAVPSTPEKHWPASPWNEGDSGRSRQKEPAPKLTSWPEAFGKQPSMTSVQQNAFEKPFSTMVERAPAMCANTSTSASSSFIAPRANSDQPTSTDENWPFHGKPVTYVPSTYQEGYQAGYDHVGIPDSPEVLQGYIQGLLHFLTDESKKRQAEYQHGIDSRTPSLRALVAGSLPQDSAAGMPLNNNNANGGQENVRSTKGNLPDDVRRDSGYGQQGNVKEIPVQYMARSEVIPERHRIASAAQHLNPPVIVPRRLASNYRQAAFPSIENDTSRGIKNPVNLSKANNPLDSGVVQHIFGNQTQNRNYGTSLSSQRFYPTLKEVSLGELGTHRAPVPRHFGNHRLSGLDGAMDDLSEMINDTPTDERQSSVAGDLRSAEAPVPFEYEESSASCFKVPSSKGKQKAMSSPTKAADVERSAATSSPANPPSSPKKSGEHSPAKAKLEQVTNKFRRSKKDDPRTMSPDERQKRSDKWRQRFRDLKRTEIEEIEAHRRNSRT</sequence>
<evidence type="ECO:0000313" key="3">
    <source>
        <dbReference type="Proteomes" id="UP000291422"/>
    </source>
</evidence>
<feature type="region of interest" description="Disordered" evidence="1">
    <location>
        <begin position="90"/>
        <end position="120"/>
    </location>
</feature>
<dbReference type="Proteomes" id="UP000291422">
    <property type="component" value="Unassembled WGS sequence"/>
</dbReference>
<feature type="region of interest" description="Disordered" evidence="1">
    <location>
        <begin position="63"/>
        <end position="82"/>
    </location>
</feature>